<dbReference type="Pfam" id="PF09366">
    <property type="entry name" value="DUF1997"/>
    <property type="match status" value="1"/>
</dbReference>
<dbReference type="InterPro" id="IPR018971">
    <property type="entry name" value="DUF1997"/>
</dbReference>
<dbReference type="STRING" id="292563.Cyast_1516"/>
<dbReference type="KEGG" id="csn:Cyast_1516"/>
<sequence length="216" mass="25185">METIILNQPLVFSTKFRGIMEMYSDRNTVTDYLNNHRGWFVRCASPMKVEPFGENGYTLTVGCYGAFGYEVEPQMSVILEPPISGHYTMYSVTNPELQDEGYEVDYYSVMDIETIYPQQLQGNRNYSHISDEITRINWELDLQVKVNFPKFIYKLPTNLIQNTGDRLLTQIVKQVSPRLSFKVQTDFHDYFDLPTPPKHSRTCEVVRQQGQNQWVA</sequence>
<protein>
    <submittedName>
        <fullName evidence="1">Uncharacterized protein</fullName>
    </submittedName>
</protein>
<dbReference type="EMBL" id="CP003940">
    <property type="protein sequence ID" value="AFZ47478.1"/>
    <property type="molecule type" value="Genomic_DNA"/>
</dbReference>
<proteinExistence type="predicted"/>
<dbReference type="eggNOG" id="COG2801">
    <property type="taxonomic scope" value="Bacteria"/>
</dbReference>
<accession>K9YMY5</accession>
<reference evidence="2" key="1">
    <citation type="journal article" date="2013" name="Proc. Natl. Acad. Sci. U.S.A.">
        <title>Improving the coverage of the cyanobacterial phylum using diversity-driven genome sequencing.</title>
        <authorList>
            <person name="Shih P.M."/>
            <person name="Wu D."/>
            <person name="Latifi A."/>
            <person name="Axen S.D."/>
            <person name="Fewer D.P."/>
            <person name="Talla E."/>
            <person name="Calteau A."/>
            <person name="Cai F."/>
            <person name="Tandeau de Marsac N."/>
            <person name="Rippka R."/>
            <person name="Herdman M."/>
            <person name="Sivonen K."/>
            <person name="Coursin T."/>
            <person name="Laurent T."/>
            <person name="Goodwin L."/>
            <person name="Nolan M."/>
            <person name="Davenport K.W."/>
            <person name="Han C.S."/>
            <person name="Rubin E.M."/>
            <person name="Eisen J.A."/>
            <person name="Woyke T."/>
            <person name="Gugger M."/>
            <person name="Kerfeld C.A."/>
        </authorList>
    </citation>
    <scope>NUCLEOTIDE SEQUENCE [LARGE SCALE GENOMIC DNA]</scope>
    <source>
        <strain evidence="2">ATCC 29140 / PCC 7202</strain>
    </source>
</reference>
<organism evidence="1 2">
    <name type="scientific">Cyanobacterium stanieri (strain ATCC 29140 / PCC 7202)</name>
    <dbReference type="NCBI Taxonomy" id="292563"/>
    <lineage>
        <taxon>Bacteria</taxon>
        <taxon>Bacillati</taxon>
        <taxon>Cyanobacteriota</taxon>
        <taxon>Cyanophyceae</taxon>
        <taxon>Oscillatoriophycideae</taxon>
        <taxon>Chroococcales</taxon>
        <taxon>Geminocystaceae</taxon>
        <taxon>Cyanobacterium</taxon>
    </lineage>
</organism>
<dbReference type="AlphaFoldDB" id="K9YMY5"/>
<dbReference type="HOGENOM" id="CLU_096499_0_0_3"/>
<keyword evidence="2" id="KW-1185">Reference proteome</keyword>
<evidence type="ECO:0000313" key="2">
    <source>
        <dbReference type="Proteomes" id="UP000010483"/>
    </source>
</evidence>
<dbReference type="BioCyc" id="CSTA292563:G1353-1527-MONOMER"/>
<dbReference type="Proteomes" id="UP000010483">
    <property type="component" value="Chromosome"/>
</dbReference>
<evidence type="ECO:0000313" key="1">
    <source>
        <dbReference type="EMBL" id="AFZ47478.1"/>
    </source>
</evidence>
<gene>
    <name evidence="1" type="ordered locus">Cyast_1516</name>
</gene>
<name>K9YMY5_CYASC</name>
<dbReference type="PATRIC" id="fig|292563.3.peg.1584"/>